<organism evidence="1 3">
    <name type="scientific">Bacteroides xylanisolvens</name>
    <dbReference type="NCBI Taxonomy" id="371601"/>
    <lineage>
        <taxon>Bacteria</taxon>
        <taxon>Pseudomonadati</taxon>
        <taxon>Bacteroidota</taxon>
        <taxon>Bacteroidia</taxon>
        <taxon>Bacteroidales</taxon>
        <taxon>Bacteroidaceae</taxon>
        <taxon>Bacteroides</taxon>
    </lineage>
</organism>
<reference evidence="1" key="2">
    <citation type="journal article" date="2019" name="bioRxiv">
        <title>Acquired interbacterial defense systems protect against interspecies antagonism in the human gut microbiome.</title>
        <authorList>
            <person name="Ross B.D."/>
            <person name="Verster A.J."/>
            <person name="Radey M.C."/>
            <person name="Schmidtke D.T."/>
            <person name="Pope C.E."/>
            <person name="Hoffman L.R."/>
            <person name="Hajjar A.M."/>
            <person name="Peterson S.B."/>
            <person name="Borenstein E."/>
            <person name="Mougous J.D."/>
        </authorList>
    </citation>
    <scope>NUCLEOTIDE SEQUENCE</scope>
    <source>
        <strain evidence="1">H204</strain>
    </source>
</reference>
<evidence type="ECO:0000313" key="1">
    <source>
        <dbReference type="EMBL" id="KAA9045282.1"/>
    </source>
</evidence>
<dbReference type="Proteomes" id="UP000327007">
    <property type="component" value="Unassembled WGS sequence"/>
</dbReference>
<dbReference type="AlphaFoldDB" id="A0AAI9S0D7"/>
<accession>A0AAI9S0D7</accession>
<gene>
    <name evidence="1" type="ORF">F6S82_14515</name>
    <name evidence="2" type="ORF">LDZ35_12435</name>
</gene>
<reference evidence="3" key="1">
    <citation type="journal article" date="2018" name="J. Anim. Genet.">
        <title>Acquired interbacterial defense systems protect against interspecies antagonism in the human gut microbiome.</title>
        <authorList>
            <person name="Ross B.D."/>
            <person name="Verster A.J."/>
            <person name="Radey M.C."/>
            <person name="Schmidtke D.T."/>
            <person name="Pope C.E."/>
            <person name="Hoffman L.R."/>
            <person name="Hajjar A."/>
            <person name="Peterson S.B."/>
            <person name="Borenstein E."/>
            <person name="Mougous J."/>
        </authorList>
    </citation>
    <scope>NUCLEOTIDE SEQUENCE [LARGE SCALE GENOMIC DNA]</scope>
    <source>
        <strain evidence="3">H204</strain>
    </source>
</reference>
<dbReference type="EMBL" id="JAIWWW010000026">
    <property type="protein sequence ID" value="MCA4524014.1"/>
    <property type="molecule type" value="Genomic_DNA"/>
</dbReference>
<protein>
    <submittedName>
        <fullName evidence="1">Uncharacterized protein</fullName>
    </submittedName>
</protein>
<dbReference type="EMBL" id="VYQC01000008">
    <property type="protein sequence ID" value="KAA9045282.1"/>
    <property type="molecule type" value="Genomic_DNA"/>
</dbReference>
<dbReference type="RefSeq" id="WP_128859472.1">
    <property type="nucleotide sequence ID" value="NZ_CP041230.1"/>
</dbReference>
<sequence>MVTVTFAIKPYLARYMYVRYGQSLELQSHNNPPSRLPIPIHLSHLTPIYHFLHQLSVPHPQGVSWKETGNITFVLPSPRRGKNPEVYNYFGQDSIFIIEKEIEVEMKAELYSFLLENKFKNGVMYIKSMHEFVVKYDMAESVEEESLMRGFQRWRKKMKKE</sequence>
<evidence type="ECO:0000313" key="3">
    <source>
        <dbReference type="Proteomes" id="UP000327007"/>
    </source>
</evidence>
<proteinExistence type="predicted"/>
<reference evidence="2" key="4">
    <citation type="submission" date="2023-08" db="EMBL/GenBank/DDBJ databases">
        <title>Mucin Metabolism Genes Underlie the Key Renovations of Bacteroides xylanisolvens Genomes in Captive Great Apes.</title>
        <authorList>
            <person name="Nishida A.H."/>
        </authorList>
    </citation>
    <scope>NUCLEOTIDE SEQUENCE</scope>
    <source>
        <strain evidence="2">P19.10B</strain>
    </source>
</reference>
<reference evidence="1" key="3">
    <citation type="submission" date="2019-09" db="EMBL/GenBank/DDBJ databases">
        <authorList>
            <person name="Ross B.D."/>
            <person name="Verster A.J."/>
            <person name="Radey M.C."/>
            <person name="Schmidtke D.T."/>
            <person name="Pope C.E."/>
            <person name="Hoffman L.R."/>
            <person name="Hajjar A.M."/>
            <person name="Peterson S.B."/>
            <person name="Borenstein E."/>
            <person name="Mougous J.D."/>
        </authorList>
    </citation>
    <scope>NUCLEOTIDE SEQUENCE</scope>
    <source>
        <strain evidence="1">H204</strain>
    </source>
</reference>
<comment type="caution">
    <text evidence="1">The sequence shown here is derived from an EMBL/GenBank/DDBJ whole genome shotgun (WGS) entry which is preliminary data.</text>
</comment>
<name>A0AAI9S0D7_9BACE</name>
<evidence type="ECO:0000313" key="2">
    <source>
        <dbReference type="EMBL" id="MCA4524014.1"/>
    </source>
</evidence>
<dbReference type="Proteomes" id="UP001197958">
    <property type="component" value="Unassembled WGS sequence"/>
</dbReference>